<dbReference type="InterPro" id="IPR000719">
    <property type="entry name" value="Prot_kinase_dom"/>
</dbReference>
<protein>
    <recommendedName>
        <fullName evidence="1">Protein kinase domain-containing protein</fullName>
    </recommendedName>
</protein>
<dbReference type="GO" id="GO:0005524">
    <property type="term" value="F:ATP binding"/>
    <property type="evidence" value="ECO:0007669"/>
    <property type="project" value="InterPro"/>
</dbReference>
<proteinExistence type="predicted"/>
<gene>
    <name evidence="2" type="ORF">L228DRAFT_284744</name>
</gene>
<dbReference type="GeneID" id="28901395"/>
<organism evidence="2 3">
    <name type="scientific">Xylona heveae (strain CBS 132557 / TC161)</name>
    <dbReference type="NCBI Taxonomy" id="1328760"/>
    <lineage>
        <taxon>Eukaryota</taxon>
        <taxon>Fungi</taxon>
        <taxon>Dikarya</taxon>
        <taxon>Ascomycota</taxon>
        <taxon>Pezizomycotina</taxon>
        <taxon>Xylonomycetes</taxon>
        <taxon>Xylonales</taxon>
        <taxon>Xylonaceae</taxon>
        <taxon>Xylona</taxon>
    </lineage>
</organism>
<dbReference type="OMA" id="DMIINER"/>
<dbReference type="InterPro" id="IPR011009">
    <property type="entry name" value="Kinase-like_dom_sf"/>
</dbReference>
<evidence type="ECO:0000259" key="1">
    <source>
        <dbReference type="PROSITE" id="PS50011"/>
    </source>
</evidence>
<dbReference type="Proteomes" id="UP000076632">
    <property type="component" value="Unassembled WGS sequence"/>
</dbReference>
<feature type="domain" description="Protein kinase" evidence="1">
    <location>
        <begin position="10"/>
        <end position="256"/>
    </location>
</feature>
<dbReference type="EMBL" id="KV407462">
    <property type="protein sequence ID" value="KZF20818.1"/>
    <property type="molecule type" value="Genomic_DNA"/>
</dbReference>
<dbReference type="STRING" id="1328760.A0A165FCD4"/>
<dbReference type="Pfam" id="PF00069">
    <property type="entry name" value="Pkinase"/>
    <property type="match status" value="1"/>
</dbReference>
<dbReference type="AlphaFoldDB" id="A0A165FCD4"/>
<dbReference type="RefSeq" id="XP_018186373.1">
    <property type="nucleotide sequence ID" value="XM_018336258.1"/>
</dbReference>
<dbReference type="GO" id="GO:0004672">
    <property type="term" value="F:protein kinase activity"/>
    <property type="evidence" value="ECO:0007669"/>
    <property type="project" value="InterPro"/>
</dbReference>
<dbReference type="SMART" id="SM00220">
    <property type="entry name" value="S_TKc"/>
    <property type="match status" value="1"/>
</dbReference>
<sequence length="256" mass="28823">MFFLKPDGTRVKERIIGTGNFGVVLEWGSYALKIPRVEDTADMAAQDRQEIEYRNDCNRFAFAIEKRVYSRVRHCGDGIATCIDISDDGILLAYYKRGTVEEYMEKQATEPERRQKAKWISSVLKAVHSLHDSKILIYDLAVRNLLIADDSQSLKMMDFGQCSVLADDDDIATANDGGLTAKVDLFHLGCVIYSIEAWRVYECDLLETGFELPPLNALPSVSGLVFGGIIEKCWTGQYQSTDQLCREASKILELLD</sequence>
<dbReference type="Gene3D" id="1.10.510.10">
    <property type="entry name" value="Transferase(Phosphotransferase) domain 1"/>
    <property type="match status" value="1"/>
</dbReference>
<dbReference type="OrthoDB" id="1668230at2759"/>
<evidence type="ECO:0000313" key="3">
    <source>
        <dbReference type="Proteomes" id="UP000076632"/>
    </source>
</evidence>
<keyword evidence="3" id="KW-1185">Reference proteome</keyword>
<dbReference type="InParanoid" id="A0A165FCD4"/>
<evidence type="ECO:0000313" key="2">
    <source>
        <dbReference type="EMBL" id="KZF20818.1"/>
    </source>
</evidence>
<reference evidence="2 3" key="1">
    <citation type="journal article" date="2016" name="Fungal Biol.">
        <title>The genome of Xylona heveae provides a window into fungal endophytism.</title>
        <authorList>
            <person name="Gazis R."/>
            <person name="Kuo A."/>
            <person name="Riley R."/>
            <person name="LaButti K."/>
            <person name="Lipzen A."/>
            <person name="Lin J."/>
            <person name="Amirebrahimi M."/>
            <person name="Hesse C.N."/>
            <person name="Spatafora J.W."/>
            <person name="Henrissat B."/>
            <person name="Hainaut M."/>
            <person name="Grigoriev I.V."/>
            <person name="Hibbett D.S."/>
        </authorList>
    </citation>
    <scope>NUCLEOTIDE SEQUENCE [LARGE SCALE GENOMIC DNA]</scope>
    <source>
        <strain evidence="2 3">TC161</strain>
    </source>
</reference>
<name>A0A165FCD4_XYLHT</name>
<dbReference type="SUPFAM" id="SSF56112">
    <property type="entry name" value="Protein kinase-like (PK-like)"/>
    <property type="match status" value="1"/>
</dbReference>
<accession>A0A165FCD4</accession>
<dbReference type="PROSITE" id="PS50011">
    <property type="entry name" value="PROTEIN_KINASE_DOM"/>
    <property type="match status" value="1"/>
</dbReference>